<accession>A0A5J6LD76</accession>
<dbReference type="PANTHER" id="PTHR11092">
    <property type="entry name" value="SUGAR NUCLEOTIDE EPIMERASE RELATED"/>
    <property type="match status" value="1"/>
</dbReference>
<evidence type="ECO:0000256" key="1">
    <source>
        <dbReference type="ARBA" id="ARBA00009353"/>
    </source>
</evidence>
<feature type="domain" description="NAD-dependent epimerase/dehydratase" evidence="2">
    <location>
        <begin position="3"/>
        <end position="205"/>
    </location>
</feature>
<gene>
    <name evidence="4" type="ORF">F5I99_06610</name>
</gene>
<evidence type="ECO:0000313" key="4">
    <source>
        <dbReference type="EMBL" id="QEW06192.1"/>
    </source>
</evidence>
<feature type="domain" description="DUF1731" evidence="3">
    <location>
        <begin position="241"/>
        <end position="286"/>
    </location>
</feature>
<dbReference type="NCBIfam" id="TIGR01777">
    <property type="entry name" value="yfcH"/>
    <property type="match status" value="1"/>
</dbReference>
<dbReference type="Pfam" id="PF01370">
    <property type="entry name" value="Epimerase"/>
    <property type="match status" value="1"/>
</dbReference>
<dbReference type="EMBL" id="CP044222">
    <property type="protein sequence ID" value="QEW06192.1"/>
    <property type="molecule type" value="Genomic_DNA"/>
</dbReference>
<evidence type="ECO:0000259" key="3">
    <source>
        <dbReference type="Pfam" id="PF08338"/>
    </source>
</evidence>
<dbReference type="KEGG" id="nik:F5I99_06610"/>
<evidence type="ECO:0000313" key="5">
    <source>
        <dbReference type="Proteomes" id="UP000325606"/>
    </source>
</evidence>
<dbReference type="RefSeq" id="WP_151054289.1">
    <property type="nucleotide sequence ID" value="NZ_CP044222.1"/>
</dbReference>
<dbReference type="InterPro" id="IPR010099">
    <property type="entry name" value="SDR39U1"/>
</dbReference>
<keyword evidence="5" id="KW-1185">Reference proteome</keyword>
<comment type="similarity">
    <text evidence="1">Belongs to the NAD(P)-dependent epimerase/dehydratase family. SDR39U1 subfamily.</text>
</comment>
<dbReference type="Gene3D" id="3.40.50.720">
    <property type="entry name" value="NAD(P)-binding Rossmann-like Domain"/>
    <property type="match status" value="1"/>
</dbReference>
<name>A0A5J6LD76_9GAMM</name>
<dbReference type="AlphaFoldDB" id="A0A5J6LD76"/>
<dbReference type="Pfam" id="PF08338">
    <property type="entry name" value="DUF1731"/>
    <property type="match status" value="1"/>
</dbReference>
<proteinExistence type="inferred from homology"/>
<dbReference type="InterPro" id="IPR036291">
    <property type="entry name" value="NAD(P)-bd_dom_sf"/>
</dbReference>
<dbReference type="InterPro" id="IPR013549">
    <property type="entry name" value="DUF1731"/>
</dbReference>
<dbReference type="Proteomes" id="UP000325606">
    <property type="component" value="Chromosome"/>
</dbReference>
<reference evidence="4 5" key="1">
    <citation type="submission" date="2019-09" db="EMBL/GenBank/DDBJ databases">
        <title>Nitrincola iocasae sp. nov., a bacterium isolated from the sediment collected at a cold seep field in South China Sea.</title>
        <authorList>
            <person name="Zhang H."/>
            <person name="Wang H."/>
            <person name="Li C."/>
        </authorList>
    </citation>
    <scope>NUCLEOTIDE SEQUENCE [LARGE SCALE GENOMIC DNA]</scope>
    <source>
        <strain evidence="4 5">KXZD1103</strain>
    </source>
</reference>
<evidence type="ECO:0000259" key="2">
    <source>
        <dbReference type="Pfam" id="PF01370"/>
    </source>
</evidence>
<organism evidence="4 5">
    <name type="scientific">Nitrincola iocasae</name>
    <dbReference type="NCBI Taxonomy" id="2614693"/>
    <lineage>
        <taxon>Bacteria</taxon>
        <taxon>Pseudomonadati</taxon>
        <taxon>Pseudomonadota</taxon>
        <taxon>Gammaproteobacteria</taxon>
        <taxon>Oceanospirillales</taxon>
        <taxon>Oceanospirillaceae</taxon>
        <taxon>Nitrincola</taxon>
    </lineage>
</organism>
<protein>
    <submittedName>
        <fullName evidence="4">TIGR01777 family protein</fullName>
    </submittedName>
</protein>
<dbReference type="PANTHER" id="PTHR11092:SF0">
    <property type="entry name" value="EPIMERASE FAMILY PROTEIN SDR39U1"/>
    <property type="match status" value="1"/>
</dbReference>
<dbReference type="InterPro" id="IPR001509">
    <property type="entry name" value="Epimerase_deHydtase"/>
</dbReference>
<sequence length="288" mass="31153">MRVLITGGTGFIGQALVKALKDRGDEVVILSRNPAENPEIITALEQIQQPVDAVVNLAGAGIVDKRWTEARKQLLRDSRIATTASLLQWIEQQSKRPAVLISGSAIGYYGSQASQTLDEEAKPVDGFTHQLCADWEAAASKATELGVRVCLIRTGVVLGAGGALHKMLPPFRLGLGGPIASGQQWMSWIHLDDEVRAIVWLLDNPILQGAFNLTAPEPVTNAEFSATLGKVLHRPAFFPLPGLVLKLMLGEASELLLQGQRVVPVQLQASGFEFRYPVLQSALKQLLN</sequence>
<dbReference type="CDD" id="cd05242">
    <property type="entry name" value="SDR_a8"/>
    <property type="match status" value="1"/>
</dbReference>
<dbReference type="SUPFAM" id="SSF51735">
    <property type="entry name" value="NAD(P)-binding Rossmann-fold domains"/>
    <property type="match status" value="1"/>
</dbReference>